<feature type="region of interest" description="Disordered" evidence="1">
    <location>
        <begin position="47"/>
        <end position="69"/>
    </location>
</feature>
<sequence length="69" mass="8047">MKSYKPEVDTGEGRWSDNALRFETETEARAWADDLYRRWVLVKATRATPSPDQPTHRFIEGTLHAINTR</sequence>
<accession>A0A6J5LHL4</accession>
<gene>
    <name evidence="2" type="ORF">UFOVP266_24</name>
</gene>
<dbReference type="EMBL" id="LR796280">
    <property type="protein sequence ID" value="CAB4134148.1"/>
    <property type="molecule type" value="Genomic_DNA"/>
</dbReference>
<name>A0A6J5LHL4_9CAUD</name>
<reference evidence="2" key="1">
    <citation type="submission" date="2020-04" db="EMBL/GenBank/DDBJ databases">
        <authorList>
            <person name="Chiriac C."/>
            <person name="Salcher M."/>
            <person name="Ghai R."/>
            <person name="Kavagutti S V."/>
        </authorList>
    </citation>
    <scope>NUCLEOTIDE SEQUENCE</scope>
</reference>
<proteinExistence type="predicted"/>
<evidence type="ECO:0000256" key="1">
    <source>
        <dbReference type="SAM" id="MobiDB-lite"/>
    </source>
</evidence>
<organism evidence="2">
    <name type="scientific">uncultured Caudovirales phage</name>
    <dbReference type="NCBI Taxonomy" id="2100421"/>
    <lineage>
        <taxon>Viruses</taxon>
        <taxon>Duplodnaviria</taxon>
        <taxon>Heunggongvirae</taxon>
        <taxon>Uroviricota</taxon>
        <taxon>Caudoviricetes</taxon>
        <taxon>Peduoviridae</taxon>
        <taxon>Maltschvirus</taxon>
        <taxon>Maltschvirus maltsch</taxon>
    </lineage>
</organism>
<protein>
    <submittedName>
        <fullName evidence="2">Uncharacterized protein</fullName>
    </submittedName>
</protein>
<evidence type="ECO:0000313" key="2">
    <source>
        <dbReference type="EMBL" id="CAB4134148.1"/>
    </source>
</evidence>